<proteinExistence type="predicted"/>
<dbReference type="STRING" id="29529.SAMN04488122_6368"/>
<dbReference type="OrthoDB" id="1100954at2"/>
<evidence type="ECO:0000256" key="1">
    <source>
        <dbReference type="SAM" id="SignalP"/>
    </source>
</evidence>
<gene>
    <name evidence="2" type="ORF">SAMN04488122_6368</name>
</gene>
<dbReference type="Proteomes" id="UP000199310">
    <property type="component" value="Unassembled WGS sequence"/>
</dbReference>
<feature type="chain" id="PRO_5011571760" description="Por secretion system C-terminal sorting domain-containing protein" evidence="1">
    <location>
        <begin position="25"/>
        <end position="718"/>
    </location>
</feature>
<sequence>MSQIRCFICSLLLCCITISLRAQTVLPPFNKDYNQLNNTVWGYRNNPLTGTHWELDMFIYPKGNYTLANVSHTSNSLGGLVTQYGIYHDGIHEWDYSYHNLNGMWSGDGWFIVSGPYKGYTHPPVNRADAYTMLRGWFIKQTDSLRGVYPNYLRSTTGHILYQHYGARWAGNKIDMVSCEIGENIKSTQVHIAFTRGAARQYNKPWGLQFSPWFGPGILDYSVPGMWAESGSNNGHSLPMFRRSYYLSFMAGANTHHLEAANVNWFSSDSLNASGNFSLSPLGTIGKEFYNVAQRIGDNRGIPYTPYAIVLDSLHGINQYPTAWLGAPQYKDTSNVMWQWFDPIPGDIMTGNLLNTIWPGSFENLPNNDNEQRFYLNATPYGDVADVFTEDVSGSVLQRYPVVWLSGNITVGGSTATTLQQYVSGGGTLIINAAQTGSLGSSFTGVTTGSNSTVYPSKLVWVPRQDTVTWNGSISVHSASLYGATALIKAAYSGGETTLATVKTYGNGRVIVTLSDYLQEPAVNALFLKELNKELMPVTVTGNVEYLVNRCSDGWNITVINNNGVSKTSTTPTVIDGGQQQTVNITYTLPNSQLTGVQELISQQGVSYTGNSWQDVIGAGDVKIYHITTGATSSGHGGNPQYQLAPNPASDYTLLKIPAGSEVRTRGFSLSGRMIPQLSKRSVQDIRYNLNGLPCGLYLLVVTDIHKRKETVLRLLKQ</sequence>
<accession>A0A1I0SCQ9</accession>
<organism evidence="2 3">
    <name type="scientific">Chitinophaga arvensicola</name>
    <dbReference type="NCBI Taxonomy" id="29529"/>
    <lineage>
        <taxon>Bacteria</taxon>
        <taxon>Pseudomonadati</taxon>
        <taxon>Bacteroidota</taxon>
        <taxon>Chitinophagia</taxon>
        <taxon>Chitinophagales</taxon>
        <taxon>Chitinophagaceae</taxon>
        <taxon>Chitinophaga</taxon>
    </lineage>
</organism>
<dbReference type="EMBL" id="FOJG01000002">
    <property type="protein sequence ID" value="SEW55351.1"/>
    <property type="molecule type" value="Genomic_DNA"/>
</dbReference>
<evidence type="ECO:0000313" key="3">
    <source>
        <dbReference type="Proteomes" id="UP000199310"/>
    </source>
</evidence>
<dbReference type="InterPro" id="IPR029062">
    <property type="entry name" value="Class_I_gatase-like"/>
</dbReference>
<dbReference type="RefSeq" id="WP_089902991.1">
    <property type="nucleotide sequence ID" value="NZ_FOJG01000002.1"/>
</dbReference>
<keyword evidence="3" id="KW-1185">Reference proteome</keyword>
<dbReference type="Gene3D" id="3.40.50.880">
    <property type="match status" value="1"/>
</dbReference>
<evidence type="ECO:0000313" key="2">
    <source>
        <dbReference type="EMBL" id="SEW55351.1"/>
    </source>
</evidence>
<name>A0A1I0SCQ9_9BACT</name>
<dbReference type="AlphaFoldDB" id="A0A1I0SCQ9"/>
<reference evidence="3" key="1">
    <citation type="submission" date="2016-10" db="EMBL/GenBank/DDBJ databases">
        <authorList>
            <person name="Varghese N."/>
            <person name="Submissions S."/>
        </authorList>
    </citation>
    <scope>NUCLEOTIDE SEQUENCE [LARGE SCALE GENOMIC DNA]</scope>
    <source>
        <strain evidence="3">DSM 3695</strain>
    </source>
</reference>
<feature type="signal peptide" evidence="1">
    <location>
        <begin position="1"/>
        <end position="24"/>
    </location>
</feature>
<evidence type="ECO:0008006" key="4">
    <source>
        <dbReference type="Google" id="ProtNLM"/>
    </source>
</evidence>
<keyword evidence="1" id="KW-0732">Signal</keyword>
<protein>
    <recommendedName>
        <fullName evidence="4">Por secretion system C-terminal sorting domain-containing protein</fullName>
    </recommendedName>
</protein>
<dbReference type="CDD" id="cd03143">
    <property type="entry name" value="A4_beta-galactosidase_middle_domain"/>
    <property type="match status" value="1"/>
</dbReference>